<accession>A0ABV7ZII7</accession>
<evidence type="ECO:0000256" key="1">
    <source>
        <dbReference type="ARBA" id="ARBA00044755"/>
    </source>
</evidence>
<evidence type="ECO:0000313" key="2">
    <source>
        <dbReference type="EMBL" id="MFC3848000.1"/>
    </source>
</evidence>
<dbReference type="Pfam" id="PF04519">
    <property type="entry name" value="Bactofilin"/>
    <property type="match status" value="1"/>
</dbReference>
<organism evidence="2 3">
    <name type="scientific">Helicobacter baculiformis</name>
    <dbReference type="NCBI Taxonomy" id="427351"/>
    <lineage>
        <taxon>Bacteria</taxon>
        <taxon>Pseudomonadati</taxon>
        <taxon>Campylobacterota</taxon>
        <taxon>Epsilonproteobacteria</taxon>
        <taxon>Campylobacterales</taxon>
        <taxon>Helicobacteraceae</taxon>
        <taxon>Helicobacter</taxon>
    </lineage>
</organism>
<gene>
    <name evidence="2" type="ORF">ACFOPX_05610</name>
</gene>
<dbReference type="InterPro" id="IPR007607">
    <property type="entry name" value="BacA/B"/>
</dbReference>
<dbReference type="Proteomes" id="UP001595783">
    <property type="component" value="Unassembled WGS sequence"/>
</dbReference>
<protein>
    <submittedName>
        <fullName evidence="2">Polymer-forming cytoskeletal protein</fullName>
    </submittedName>
</protein>
<dbReference type="RefSeq" id="WP_104752583.1">
    <property type="nucleotide sequence ID" value="NZ_FZMF01000033.1"/>
</dbReference>
<dbReference type="PANTHER" id="PTHR35024:SF4">
    <property type="entry name" value="POLYMER-FORMING CYTOSKELETAL PROTEIN"/>
    <property type="match status" value="1"/>
</dbReference>
<sequence length="135" mass="14312">MAIFTNDNKQTTNGSATIIAQGTKLQGTLNMNCHLHIDGEVEGSIQSNNTVVIGKNGVVLGDIVALKLVVSGKLNGNVQADVIEIMPLGFVDGKITSSELIIERKGILVGESRPKDNAHPLLENKKNALLAEKKA</sequence>
<proteinExistence type="inferred from homology"/>
<comment type="similarity">
    <text evidence="1">Belongs to the bactofilin family.</text>
</comment>
<dbReference type="PANTHER" id="PTHR35024">
    <property type="entry name" value="HYPOTHETICAL CYTOSOLIC PROTEIN"/>
    <property type="match status" value="1"/>
</dbReference>
<dbReference type="EMBL" id="JBHRZO010000037">
    <property type="protein sequence ID" value="MFC3848000.1"/>
    <property type="molecule type" value="Genomic_DNA"/>
</dbReference>
<name>A0ABV7ZII7_9HELI</name>
<evidence type="ECO:0000313" key="3">
    <source>
        <dbReference type="Proteomes" id="UP001595783"/>
    </source>
</evidence>
<reference evidence="3" key="1">
    <citation type="journal article" date="2019" name="Int. J. Syst. Evol. Microbiol.">
        <title>The Global Catalogue of Microorganisms (GCM) 10K type strain sequencing project: providing services to taxonomists for standard genome sequencing and annotation.</title>
        <authorList>
            <consortium name="The Broad Institute Genomics Platform"/>
            <consortium name="The Broad Institute Genome Sequencing Center for Infectious Disease"/>
            <person name="Wu L."/>
            <person name="Ma J."/>
        </authorList>
    </citation>
    <scope>NUCLEOTIDE SEQUENCE [LARGE SCALE GENOMIC DNA]</scope>
    <source>
        <strain evidence="3">CCUG 53816</strain>
    </source>
</reference>
<comment type="caution">
    <text evidence="2">The sequence shown here is derived from an EMBL/GenBank/DDBJ whole genome shotgun (WGS) entry which is preliminary data.</text>
</comment>
<keyword evidence="3" id="KW-1185">Reference proteome</keyword>